<gene>
    <name evidence="1" type="ORF">UFOPK3204_00083</name>
</gene>
<accession>A0A6J6ZGC7</accession>
<evidence type="ECO:0000313" key="1">
    <source>
        <dbReference type="EMBL" id="CAB4819855.1"/>
    </source>
</evidence>
<dbReference type="InterPro" id="IPR027396">
    <property type="entry name" value="DsrEFH-like"/>
</dbReference>
<organism evidence="1">
    <name type="scientific">freshwater metagenome</name>
    <dbReference type="NCBI Taxonomy" id="449393"/>
    <lineage>
        <taxon>unclassified sequences</taxon>
        <taxon>metagenomes</taxon>
        <taxon>ecological metagenomes</taxon>
    </lineage>
</organism>
<dbReference type="AlphaFoldDB" id="A0A6J6ZGC7"/>
<dbReference type="SUPFAM" id="SSF75169">
    <property type="entry name" value="DsrEFH-like"/>
    <property type="match status" value="1"/>
</dbReference>
<name>A0A6J6ZGC7_9ZZZZ</name>
<dbReference type="EMBL" id="CAFABK010000002">
    <property type="protein sequence ID" value="CAB4819855.1"/>
    <property type="molecule type" value="Genomic_DNA"/>
</dbReference>
<proteinExistence type="predicted"/>
<reference evidence="1" key="1">
    <citation type="submission" date="2020-05" db="EMBL/GenBank/DDBJ databases">
        <authorList>
            <person name="Chiriac C."/>
            <person name="Salcher M."/>
            <person name="Ghai R."/>
            <person name="Kavagutti S V."/>
        </authorList>
    </citation>
    <scope>NUCLEOTIDE SEQUENCE</scope>
</reference>
<protein>
    <submittedName>
        <fullName evidence="1">Unannotated protein</fullName>
    </submittedName>
</protein>
<dbReference type="Gene3D" id="3.40.1260.10">
    <property type="entry name" value="DsrEFH-like"/>
    <property type="match status" value="1"/>
</dbReference>
<sequence length="148" mass="16300">MYPNTMRTTVRHGAKDSLRAILPLVGAILTTRNERPCQVTFIEDGTSLLSPFDASLQAEGWSSLGEVFEQMAELQIDIFACRECAAFRAAPESDGPDRVQWLPASDLRFPLHLCHGPSKRLQLVTVDIQTRGQSEFDSRVGKPTLGAA</sequence>